<reference evidence="1 2" key="1">
    <citation type="journal article" date="2022" name="Genome Biol. Evol.">
        <title>The Spruce Budworm Genome: Reconstructing the Evolutionary History of Antifreeze Proteins.</title>
        <authorList>
            <person name="Beliveau C."/>
            <person name="Gagne P."/>
            <person name="Picq S."/>
            <person name="Vernygora O."/>
            <person name="Keeling C.I."/>
            <person name="Pinkney K."/>
            <person name="Doucet D."/>
            <person name="Wen F."/>
            <person name="Johnston J.S."/>
            <person name="Maaroufi H."/>
            <person name="Boyle B."/>
            <person name="Laroche J."/>
            <person name="Dewar K."/>
            <person name="Juretic N."/>
            <person name="Blackburn G."/>
            <person name="Nisole A."/>
            <person name="Brunet B."/>
            <person name="Brandao M."/>
            <person name="Lumley L."/>
            <person name="Duan J."/>
            <person name="Quan G."/>
            <person name="Lucarotti C.J."/>
            <person name="Roe A.D."/>
            <person name="Sperling F.A.H."/>
            <person name="Levesque R.C."/>
            <person name="Cusson M."/>
        </authorList>
    </citation>
    <scope>NUCLEOTIDE SEQUENCE [LARGE SCALE GENOMIC DNA]</scope>
    <source>
        <strain evidence="1">Glfc:IPQL:Cfum</strain>
    </source>
</reference>
<comment type="caution">
    <text evidence="1">The sequence shown here is derived from an EMBL/GenBank/DDBJ whole genome shotgun (WGS) entry which is preliminary data.</text>
</comment>
<name>A0ACC0JFJ8_CHOFU</name>
<gene>
    <name evidence="1" type="ORF">MSG28_006609</name>
</gene>
<dbReference type="Proteomes" id="UP001064048">
    <property type="component" value="Chromosome 10"/>
</dbReference>
<organism evidence="1 2">
    <name type="scientific">Choristoneura fumiferana</name>
    <name type="common">Spruce budworm moth</name>
    <name type="synonym">Archips fumiferana</name>
    <dbReference type="NCBI Taxonomy" id="7141"/>
    <lineage>
        <taxon>Eukaryota</taxon>
        <taxon>Metazoa</taxon>
        <taxon>Ecdysozoa</taxon>
        <taxon>Arthropoda</taxon>
        <taxon>Hexapoda</taxon>
        <taxon>Insecta</taxon>
        <taxon>Pterygota</taxon>
        <taxon>Neoptera</taxon>
        <taxon>Endopterygota</taxon>
        <taxon>Lepidoptera</taxon>
        <taxon>Glossata</taxon>
        <taxon>Ditrysia</taxon>
        <taxon>Tortricoidea</taxon>
        <taxon>Tortricidae</taxon>
        <taxon>Tortricinae</taxon>
        <taxon>Choristoneura</taxon>
    </lineage>
</organism>
<accession>A0ACC0JFJ8</accession>
<keyword evidence="2" id="KW-1185">Reference proteome</keyword>
<evidence type="ECO:0000313" key="1">
    <source>
        <dbReference type="EMBL" id="KAI8422869.1"/>
    </source>
</evidence>
<protein>
    <submittedName>
        <fullName evidence="1">Uncharacterized protein</fullName>
    </submittedName>
</protein>
<dbReference type="EMBL" id="CM046110">
    <property type="protein sequence ID" value="KAI8422869.1"/>
    <property type="molecule type" value="Genomic_DNA"/>
</dbReference>
<proteinExistence type="predicted"/>
<sequence>MKLKTSEDYQKATEHKIVHKRDFAAGADPDLKKGCGHSHPKIGQARVGPQLISAAGYPTEKHRARTPDGYILQMHRIPTGVRTPRRSDSSKGKRAVLVVHGLLGCSGDFVIMGPERSLAYILADAGYDVWLGNLRGNTYTTHQNLSRNDKEFWEYSFHEHGKYDIPSMIDKVLNVTGLPKIMYIGYSMGTTSFFTMTAQRPEYNDKIIAMVALAPAVYMDNIKPLMELLIKRLNVPETMRTRGMISVNLAQNVMSTVIGSLCNPRSPQDLCLSIVYSIVGEDFEQNDAEMSSIVMARFQPASWRQLEHFAKIAMTGVFTSWEDGLWGQIRPYDLTNVRVPVTLLYGMNDQLTEKSQIMRLAEVLNSTGVLEDVRPGCSWPKFNHLDFVFAKDVGKLLNKPLTKLVNKLYNTYSGS</sequence>
<evidence type="ECO:0000313" key="2">
    <source>
        <dbReference type="Proteomes" id="UP001064048"/>
    </source>
</evidence>